<keyword evidence="3 6" id="KW-0812">Transmembrane</keyword>
<feature type="transmembrane region" description="Helical" evidence="6">
    <location>
        <begin position="108"/>
        <end position="128"/>
    </location>
</feature>
<evidence type="ECO:0000313" key="8">
    <source>
        <dbReference type="EMBL" id="KAK5081462.1"/>
    </source>
</evidence>
<evidence type="ECO:0000256" key="6">
    <source>
        <dbReference type="SAM" id="Phobius"/>
    </source>
</evidence>
<evidence type="ECO:0000256" key="2">
    <source>
        <dbReference type="ARBA" id="ARBA00022448"/>
    </source>
</evidence>
<proteinExistence type="predicted"/>
<feature type="transmembrane region" description="Helical" evidence="6">
    <location>
        <begin position="410"/>
        <end position="428"/>
    </location>
</feature>
<gene>
    <name evidence="8" type="ORF">LTR24_008216</name>
</gene>
<comment type="subcellular location">
    <subcellularLocation>
        <location evidence="1">Membrane</location>
        <topology evidence="1">Multi-pass membrane protein</topology>
    </subcellularLocation>
</comment>
<dbReference type="InterPro" id="IPR020846">
    <property type="entry name" value="MFS_dom"/>
</dbReference>
<feature type="transmembrane region" description="Helical" evidence="6">
    <location>
        <begin position="301"/>
        <end position="321"/>
    </location>
</feature>
<keyword evidence="4 6" id="KW-1133">Transmembrane helix</keyword>
<feature type="transmembrane region" description="Helical" evidence="6">
    <location>
        <begin position="356"/>
        <end position="373"/>
    </location>
</feature>
<keyword evidence="5 6" id="KW-0472">Membrane</keyword>
<accession>A0ABR0K0U8</accession>
<dbReference type="PANTHER" id="PTHR43791:SF20">
    <property type="entry name" value="TRANSPORTER, PUTATIVE (AFU_ORTHOLOGUE AFUA_3G14670)-RELATED"/>
    <property type="match status" value="1"/>
</dbReference>
<reference evidence="8 9" key="1">
    <citation type="submission" date="2023-08" db="EMBL/GenBank/DDBJ databases">
        <title>Black Yeasts Isolated from many extreme environments.</title>
        <authorList>
            <person name="Coleine C."/>
            <person name="Stajich J.E."/>
            <person name="Selbmann L."/>
        </authorList>
    </citation>
    <scope>NUCLEOTIDE SEQUENCE [LARGE SCALE GENOMIC DNA]</scope>
    <source>
        <strain evidence="8 9">CCFEE 5885</strain>
    </source>
</reference>
<evidence type="ECO:0000256" key="5">
    <source>
        <dbReference type="ARBA" id="ARBA00023136"/>
    </source>
</evidence>
<feature type="transmembrane region" description="Helical" evidence="6">
    <location>
        <begin position="135"/>
        <end position="155"/>
    </location>
</feature>
<feature type="transmembrane region" description="Helical" evidence="6">
    <location>
        <begin position="195"/>
        <end position="217"/>
    </location>
</feature>
<dbReference type="EMBL" id="JAVRRG010000137">
    <property type="protein sequence ID" value="KAK5081462.1"/>
    <property type="molecule type" value="Genomic_DNA"/>
</dbReference>
<dbReference type="PROSITE" id="PS50850">
    <property type="entry name" value="MFS"/>
    <property type="match status" value="1"/>
</dbReference>
<evidence type="ECO:0000313" key="9">
    <source>
        <dbReference type="Proteomes" id="UP001345013"/>
    </source>
</evidence>
<dbReference type="SUPFAM" id="SSF103473">
    <property type="entry name" value="MFS general substrate transporter"/>
    <property type="match status" value="1"/>
</dbReference>
<name>A0ABR0K0U8_9EURO</name>
<dbReference type="InterPro" id="IPR011701">
    <property type="entry name" value="MFS"/>
</dbReference>
<evidence type="ECO:0000259" key="7">
    <source>
        <dbReference type="PROSITE" id="PS50850"/>
    </source>
</evidence>
<protein>
    <recommendedName>
        <fullName evidence="7">Major facilitator superfamily (MFS) profile domain-containing protein</fullName>
    </recommendedName>
</protein>
<dbReference type="Gene3D" id="1.20.1250.20">
    <property type="entry name" value="MFS general substrate transporter like domains"/>
    <property type="match status" value="2"/>
</dbReference>
<feature type="transmembrane region" description="Helical" evidence="6">
    <location>
        <begin position="385"/>
        <end position="404"/>
    </location>
</feature>
<feature type="transmembrane region" description="Helical" evidence="6">
    <location>
        <begin position="472"/>
        <end position="492"/>
    </location>
</feature>
<evidence type="ECO:0000256" key="4">
    <source>
        <dbReference type="ARBA" id="ARBA00022989"/>
    </source>
</evidence>
<feature type="transmembrane region" description="Helical" evidence="6">
    <location>
        <begin position="229"/>
        <end position="251"/>
    </location>
</feature>
<feature type="transmembrane region" description="Helical" evidence="6">
    <location>
        <begin position="161"/>
        <end position="183"/>
    </location>
</feature>
<dbReference type="InterPro" id="IPR036259">
    <property type="entry name" value="MFS_trans_sf"/>
</dbReference>
<dbReference type="PANTHER" id="PTHR43791">
    <property type="entry name" value="PERMEASE-RELATED"/>
    <property type="match status" value="1"/>
</dbReference>
<evidence type="ECO:0000256" key="1">
    <source>
        <dbReference type="ARBA" id="ARBA00004141"/>
    </source>
</evidence>
<feature type="transmembrane region" description="Helical" evidence="6">
    <location>
        <begin position="440"/>
        <end position="460"/>
    </location>
</feature>
<keyword evidence="9" id="KW-1185">Reference proteome</keyword>
<dbReference type="Proteomes" id="UP001345013">
    <property type="component" value="Unassembled WGS sequence"/>
</dbReference>
<sequence>MADKHGITDINPARPIVPEKADLVQMEDLDQKVKQLKKENPYYADFASRGPEWKASFEKKFVRRIDLRLMPLLILMYLNNFLDRASLAQARLGGLEEDLGMSGTDFNLAVSMLFVGYLTMQLPSNLLITRIRPSLYLGCVMSVWGVVCAAIGGVQSLTGLVVVRVFLGVTEAPFFPGAVFLLSSWYTRSELSSRIAWLYSGVALAKMFGGLMGAGILGNMDGDLGLAGWRWLFIINGIITIFFGVLSIFVLPNFPTTTKWLSDEQRAFAQWRLRLDAEEDDESEATSLWVGLKLCLTDYRLYIFILLQHLSILTMTFQYFFPQSCKLWTTTTLPHCCSRLVLFRQIPVIRNLELTIIWFVAWCAAVLATWTAGRTGDRSIHIMSMLLVSAVGNAIVTGSTNLGARMFGMYLMPIGAVPAFQIIVAWIANSFIRPMVKRSSAIAICNMLGNCASIWGSYIYPASTAPQYTMGGSINASMCLVVALLAFTLRLVHQRENKKLERAEQATAEGKEDSVSGWQMKTGFRYVY</sequence>
<evidence type="ECO:0000256" key="3">
    <source>
        <dbReference type="ARBA" id="ARBA00022692"/>
    </source>
</evidence>
<feature type="transmembrane region" description="Helical" evidence="6">
    <location>
        <begin position="69"/>
        <end position="88"/>
    </location>
</feature>
<feature type="domain" description="Major facilitator superfamily (MFS) profile" evidence="7">
    <location>
        <begin position="69"/>
        <end position="498"/>
    </location>
</feature>
<keyword evidence="2" id="KW-0813">Transport</keyword>
<comment type="caution">
    <text evidence="8">The sequence shown here is derived from an EMBL/GenBank/DDBJ whole genome shotgun (WGS) entry which is preliminary data.</text>
</comment>
<dbReference type="Pfam" id="PF07690">
    <property type="entry name" value="MFS_1"/>
    <property type="match status" value="1"/>
</dbReference>
<organism evidence="8 9">
    <name type="scientific">Lithohypha guttulata</name>
    <dbReference type="NCBI Taxonomy" id="1690604"/>
    <lineage>
        <taxon>Eukaryota</taxon>
        <taxon>Fungi</taxon>
        <taxon>Dikarya</taxon>
        <taxon>Ascomycota</taxon>
        <taxon>Pezizomycotina</taxon>
        <taxon>Eurotiomycetes</taxon>
        <taxon>Chaetothyriomycetidae</taxon>
        <taxon>Chaetothyriales</taxon>
        <taxon>Trichomeriaceae</taxon>
        <taxon>Lithohypha</taxon>
    </lineage>
</organism>